<evidence type="ECO:0000313" key="3">
    <source>
        <dbReference type="EMBL" id="MBT8590505.1"/>
    </source>
</evidence>
<feature type="transmembrane region" description="Helical" evidence="1">
    <location>
        <begin position="42"/>
        <end position="68"/>
    </location>
</feature>
<dbReference type="AlphaFoldDB" id="A0A2Z4JSS5"/>
<organism evidence="2 4">
    <name type="scientific">Polynucleobacter paneuropaeus</name>
    <dbReference type="NCBI Taxonomy" id="2527775"/>
    <lineage>
        <taxon>Bacteria</taxon>
        <taxon>Pseudomonadati</taxon>
        <taxon>Pseudomonadota</taxon>
        <taxon>Betaproteobacteria</taxon>
        <taxon>Burkholderiales</taxon>
        <taxon>Burkholderiaceae</taxon>
        <taxon>Polynucleobacter</taxon>
    </lineage>
</organism>
<keyword evidence="1" id="KW-0472">Membrane</keyword>
<proteinExistence type="predicted"/>
<protein>
    <submittedName>
        <fullName evidence="2">Phage holin family protein</fullName>
    </submittedName>
</protein>
<dbReference type="Pfam" id="PF07332">
    <property type="entry name" value="Phage_holin_3_6"/>
    <property type="match status" value="1"/>
</dbReference>
<accession>A0A2Z4JSS5</accession>
<dbReference type="Proteomes" id="UP000248592">
    <property type="component" value="Chromosome"/>
</dbReference>
<gene>
    <name evidence="3" type="ORF">G6693_01005</name>
    <name evidence="2" type="ORF">Pas1_04645</name>
</gene>
<dbReference type="RefSeq" id="WP_112204110.1">
    <property type="nucleotide sequence ID" value="NZ_CBCSBS010000001.1"/>
</dbReference>
<evidence type="ECO:0000256" key="1">
    <source>
        <dbReference type="SAM" id="Phobius"/>
    </source>
</evidence>
<dbReference type="InterPro" id="IPR009937">
    <property type="entry name" value="Phage_holin_3_6"/>
</dbReference>
<reference evidence="2" key="2">
    <citation type="journal article" date="2019" name="Int. J. Syst. Evol. Microbiol.">
        <title>Polynucleobacter paneuropaeus sp. nov., characterized by six strains isolated from freshwater lakes located along a 3000 km north-south cross-section across Europe.</title>
        <authorList>
            <person name="Hoetzinger M."/>
            <person name="Schmidt J."/>
            <person name="Pitt A."/>
            <person name="Koll U."/>
            <person name="Lang E."/>
            <person name="Hahn M.W."/>
        </authorList>
    </citation>
    <scope>NUCLEOTIDE SEQUENCE</scope>
    <source>
        <strain evidence="2">MG-25-Pas1-D2</strain>
    </source>
</reference>
<evidence type="ECO:0000313" key="4">
    <source>
        <dbReference type="Proteomes" id="UP000248592"/>
    </source>
</evidence>
<reference evidence="4" key="1">
    <citation type="submission" date="2018-06" db="EMBL/GenBank/DDBJ databases">
        <title>Description of a new Polynucleobacter species.</title>
        <authorList>
            <person name="Hahn M.W."/>
        </authorList>
    </citation>
    <scope>NUCLEOTIDE SEQUENCE [LARGE SCALE GENOMIC DNA]</scope>
    <source>
        <strain evidence="4">MG-25-Pas1-D2</strain>
    </source>
</reference>
<dbReference type="EMBL" id="JAANGI010000001">
    <property type="protein sequence ID" value="MBT8590505.1"/>
    <property type="molecule type" value="Genomic_DNA"/>
</dbReference>
<keyword evidence="1" id="KW-1133">Transmembrane helix</keyword>
<dbReference type="KEGG" id="poh:DPM16_04435"/>
<dbReference type="Proteomes" id="UP000762271">
    <property type="component" value="Unassembled WGS sequence"/>
</dbReference>
<sequence>MATEHLLSSLKGLLSTATSIAQTRLELLSSDVAVARVQFIKLLVLILFCLFCLFFGLVMLALWIVVYSSETNRMAALALLTGGFLLAGFVFGFMILRALKTMPLLFAASIAELEKDRSALNHH</sequence>
<evidence type="ECO:0000313" key="2">
    <source>
        <dbReference type="EMBL" id="AWW49733.1"/>
    </source>
</evidence>
<name>A0A2Z4JSS5_9BURK</name>
<dbReference type="EMBL" id="CP030085">
    <property type="protein sequence ID" value="AWW49733.1"/>
    <property type="molecule type" value="Genomic_DNA"/>
</dbReference>
<feature type="transmembrane region" description="Helical" evidence="1">
    <location>
        <begin position="74"/>
        <end position="96"/>
    </location>
</feature>
<reference evidence="3" key="3">
    <citation type="journal article" date="2021" name="Genome Biol. Evol.">
        <title>Continental-Scale Gene Flow Prevents Allopatric Divergence of Pelagic Freshwater Bacteria.</title>
        <authorList>
            <person name="Hoetzinger M."/>
            <person name="Pitt A."/>
            <person name="Huemer A."/>
            <person name="Hahn M.W."/>
        </authorList>
    </citation>
    <scope>NUCLEOTIDE SEQUENCE</scope>
    <source>
        <strain evidence="3">AP-YLGG-20-G6</strain>
    </source>
</reference>
<keyword evidence="1" id="KW-0812">Transmembrane</keyword>